<feature type="compositionally biased region" description="Basic and acidic residues" evidence="1">
    <location>
        <begin position="7"/>
        <end position="29"/>
    </location>
</feature>
<dbReference type="EMBL" id="AFPU01000001">
    <property type="protein sequence ID" value="EGP93274.1"/>
    <property type="molecule type" value="Genomic_DNA"/>
</dbReference>
<sequence length="54" mass="6548">MTKLTNKQHEQQQDRRLTKLEKRADADDRRVEKLEKRIDALKEELSKHKAKPKH</sequence>
<keyword evidence="3" id="KW-1185">Reference proteome</keyword>
<dbReference type="RefSeq" id="WP_007549981.1">
    <property type="nucleotide sequence ID" value="NZ_AFPU01000001.1"/>
</dbReference>
<dbReference type="OrthoDB" id="379785at2157"/>
<accession>F9CVH2</accession>
<protein>
    <submittedName>
        <fullName evidence="2">Uncharacterized protein</fullName>
    </submittedName>
</protein>
<evidence type="ECO:0000313" key="2">
    <source>
        <dbReference type="EMBL" id="EGP93274.1"/>
    </source>
</evidence>
<organism evidence="2 3">
    <name type="scientific">Nitrosarchaeum koreense MY1</name>
    <dbReference type="NCBI Taxonomy" id="1001994"/>
    <lineage>
        <taxon>Archaea</taxon>
        <taxon>Nitrososphaerota</taxon>
        <taxon>Nitrososphaeria</taxon>
        <taxon>Nitrosopumilales</taxon>
        <taxon>Nitrosopumilaceae</taxon>
        <taxon>Nitrosarchaeum</taxon>
    </lineage>
</organism>
<gene>
    <name evidence="2" type="ORF">MY1_0507</name>
</gene>
<dbReference type="Gene3D" id="1.20.5.170">
    <property type="match status" value="1"/>
</dbReference>
<name>F9CVH2_9ARCH</name>
<evidence type="ECO:0000313" key="3">
    <source>
        <dbReference type="Proteomes" id="UP000004440"/>
    </source>
</evidence>
<feature type="region of interest" description="Disordered" evidence="1">
    <location>
        <begin position="1"/>
        <end position="29"/>
    </location>
</feature>
<reference evidence="2 3" key="1">
    <citation type="journal article" date="2011" name="J. Bacteriol.">
        <title>Genome Sequence of an Ammonia-Oxidizing Soil Archaeon, "Candidatus Nitrosoarchaeum koreensis" MY1.</title>
        <authorList>
            <person name="Kim B.K."/>
            <person name="Jung M.Y."/>
            <person name="Yu D.S."/>
            <person name="Park S.J."/>
            <person name="Oh T.K."/>
            <person name="Rhee S.K."/>
            <person name="Kim J.F."/>
        </authorList>
    </citation>
    <scope>NUCLEOTIDE SEQUENCE [LARGE SCALE GENOMIC DNA]</scope>
    <source>
        <strain evidence="2 3">MY1</strain>
    </source>
</reference>
<comment type="caution">
    <text evidence="2">The sequence shown here is derived from an EMBL/GenBank/DDBJ whole genome shotgun (WGS) entry which is preliminary data.</text>
</comment>
<proteinExistence type="predicted"/>
<dbReference type="Proteomes" id="UP000004440">
    <property type="component" value="Unassembled WGS sequence"/>
</dbReference>
<evidence type="ECO:0000256" key="1">
    <source>
        <dbReference type="SAM" id="MobiDB-lite"/>
    </source>
</evidence>
<dbReference type="SUPFAM" id="SSF57997">
    <property type="entry name" value="Tropomyosin"/>
    <property type="match status" value="1"/>
</dbReference>
<dbReference type="AlphaFoldDB" id="F9CVH2"/>